<dbReference type="Pfam" id="PF10786">
    <property type="entry name" value="HI_0552"/>
    <property type="match status" value="1"/>
</dbReference>
<proteinExistence type="predicted"/>
<accession>A0A0R1P6A7</accession>
<evidence type="ECO:0000313" key="2">
    <source>
        <dbReference type="Proteomes" id="UP000051445"/>
    </source>
</evidence>
<reference evidence="1 2" key="1">
    <citation type="journal article" date="2015" name="Genome Announc.">
        <title>Expanding the biotechnology potential of lactobacilli through comparative genomics of 213 strains and associated genera.</title>
        <authorList>
            <person name="Sun Z."/>
            <person name="Harris H.M."/>
            <person name="McCann A."/>
            <person name="Guo C."/>
            <person name="Argimon S."/>
            <person name="Zhang W."/>
            <person name="Yang X."/>
            <person name="Jeffery I.B."/>
            <person name="Cooney J.C."/>
            <person name="Kagawa T.F."/>
            <person name="Liu W."/>
            <person name="Song Y."/>
            <person name="Salvetti E."/>
            <person name="Wrobel A."/>
            <person name="Rasinkangas P."/>
            <person name="Parkhill J."/>
            <person name="Rea M.C."/>
            <person name="O'Sullivan O."/>
            <person name="Ritari J."/>
            <person name="Douillard F.P."/>
            <person name="Paul Ross R."/>
            <person name="Yang R."/>
            <person name="Briner A.E."/>
            <person name="Felis G.E."/>
            <person name="de Vos W.M."/>
            <person name="Barrangou R."/>
            <person name="Klaenhammer T.R."/>
            <person name="Caufield P.W."/>
            <person name="Cui Y."/>
            <person name="Zhang H."/>
            <person name="O'Toole P.W."/>
        </authorList>
    </citation>
    <scope>NUCLEOTIDE SEQUENCE [LARGE SCALE GENOMIC DNA]</scope>
    <source>
        <strain evidence="1 2">DSM 13145</strain>
    </source>
</reference>
<dbReference type="Proteomes" id="UP000051445">
    <property type="component" value="Unassembled WGS sequence"/>
</dbReference>
<dbReference type="AlphaFoldDB" id="A0A0R1P6A7"/>
<sequence>MTALKEEMFRLFDRPDFSFKKLKEQYPPEEVAMIKDQFKKEWCVWKRVQINVSNQLPLGLFAKTHIESWTNGWNIREHFWASYRLAVLAEANPCIGVMLDRKQLKVYLMLQHYRSDHRHGTPAEFNLLLTAIPEWSPGKGISDWYLWDQLEMKLDPQISLHDYLNDRDQRDQFDQRATKSTFMLGKFAFRDRDCGINMESFIEQAIGELVPLYQKLI</sequence>
<gene>
    <name evidence="1" type="ORF">FD27_GL000529</name>
</gene>
<dbReference type="STRING" id="1423746.FD27_GL000529"/>
<evidence type="ECO:0000313" key="1">
    <source>
        <dbReference type="EMBL" id="KRL27788.1"/>
    </source>
</evidence>
<name>A0A0R1P6A7_9LACO</name>
<organism evidence="1 2">
    <name type="scientific">Limosilactobacillus frumenti DSM 13145</name>
    <dbReference type="NCBI Taxonomy" id="1423746"/>
    <lineage>
        <taxon>Bacteria</taxon>
        <taxon>Bacillati</taxon>
        <taxon>Bacillota</taxon>
        <taxon>Bacilli</taxon>
        <taxon>Lactobacillales</taxon>
        <taxon>Lactobacillaceae</taxon>
        <taxon>Limosilactobacillus</taxon>
    </lineage>
</organism>
<dbReference type="EMBL" id="AZER01000014">
    <property type="protein sequence ID" value="KRL27788.1"/>
    <property type="molecule type" value="Genomic_DNA"/>
</dbReference>
<evidence type="ECO:0008006" key="3">
    <source>
        <dbReference type="Google" id="ProtNLM"/>
    </source>
</evidence>
<comment type="caution">
    <text evidence="1">The sequence shown here is derived from an EMBL/GenBank/DDBJ whole genome shotgun (WGS) entry which is preliminary data.</text>
</comment>
<dbReference type="OrthoDB" id="2360289at2"/>
<dbReference type="RefSeq" id="WP_057749750.1">
    <property type="nucleotide sequence ID" value="NZ_AZER01000014.1"/>
</dbReference>
<protein>
    <recommendedName>
        <fullName evidence="3">Glucose-6-phosphate 1-dehydrogenase</fullName>
    </recommendedName>
</protein>
<dbReference type="PATRIC" id="fig|1423746.3.peg.538"/>
<dbReference type="InterPro" id="IPR019722">
    <property type="entry name" value="HI_0552_fam"/>
</dbReference>
<keyword evidence="2" id="KW-1185">Reference proteome</keyword>